<dbReference type="PROSITE" id="PS50943">
    <property type="entry name" value="HTH_CROC1"/>
    <property type="match status" value="1"/>
</dbReference>
<name>A0ABV7UBJ6_9HYPH</name>
<sequence length="62" mass="6458">MQAISGCQSLGPLVRTERKAQRLTQEQLAGLTGVGGRFVRELEAGKATPSASQGAGDRSRSS</sequence>
<organism evidence="3 4">
    <name type="scientific">Camelimonas fluminis</name>
    <dbReference type="NCBI Taxonomy" id="1576911"/>
    <lineage>
        <taxon>Bacteria</taxon>
        <taxon>Pseudomonadati</taxon>
        <taxon>Pseudomonadota</taxon>
        <taxon>Alphaproteobacteria</taxon>
        <taxon>Hyphomicrobiales</taxon>
        <taxon>Chelatococcaceae</taxon>
        <taxon>Camelimonas</taxon>
    </lineage>
</organism>
<dbReference type="CDD" id="cd00093">
    <property type="entry name" value="HTH_XRE"/>
    <property type="match status" value="1"/>
</dbReference>
<evidence type="ECO:0000313" key="4">
    <source>
        <dbReference type="Proteomes" id="UP001595704"/>
    </source>
</evidence>
<gene>
    <name evidence="3" type="ORF">ACFONL_01010</name>
</gene>
<evidence type="ECO:0000313" key="3">
    <source>
        <dbReference type="EMBL" id="MFC3635974.1"/>
    </source>
</evidence>
<dbReference type="SUPFAM" id="SSF47413">
    <property type="entry name" value="lambda repressor-like DNA-binding domains"/>
    <property type="match status" value="1"/>
</dbReference>
<dbReference type="Pfam" id="PF01381">
    <property type="entry name" value="HTH_3"/>
    <property type="match status" value="1"/>
</dbReference>
<protein>
    <submittedName>
        <fullName evidence="3">Helix-turn-helix domain-containing protein</fullName>
    </submittedName>
</protein>
<feature type="domain" description="HTH cro/C1-type" evidence="2">
    <location>
        <begin position="14"/>
        <end position="52"/>
    </location>
</feature>
<accession>A0ABV7UBJ6</accession>
<feature type="region of interest" description="Disordered" evidence="1">
    <location>
        <begin position="42"/>
        <end position="62"/>
    </location>
</feature>
<dbReference type="InterPro" id="IPR001387">
    <property type="entry name" value="Cro/C1-type_HTH"/>
</dbReference>
<proteinExistence type="predicted"/>
<dbReference type="RefSeq" id="WP_191321215.1">
    <property type="nucleotide sequence ID" value="NZ_BNCG01000051.1"/>
</dbReference>
<dbReference type="Proteomes" id="UP001595704">
    <property type="component" value="Unassembled WGS sequence"/>
</dbReference>
<evidence type="ECO:0000256" key="1">
    <source>
        <dbReference type="SAM" id="MobiDB-lite"/>
    </source>
</evidence>
<reference evidence="4" key="1">
    <citation type="journal article" date="2019" name="Int. J. Syst. Evol. Microbiol.">
        <title>The Global Catalogue of Microorganisms (GCM) 10K type strain sequencing project: providing services to taxonomists for standard genome sequencing and annotation.</title>
        <authorList>
            <consortium name="The Broad Institute Genomics Platform"/>
            <consortium name="The Broad Institute Genome Sequencing Center for Infectious Disease"/>
            <person name="Wu L."/>
            <person name="Ma J."/>
        </authorList>
    </citation>
    <scope>NUCLEOTIDE SEQUENCE [LARGE SCALE GENOMIC DNA]</scope>
    <source>
        <strain evidence="4">KCTC 42282</strain>
    </source>
</reference>
<comment type="caution">
    <text evidence="3">The sequence shown here is derived from an EMBL/GenBank/DDBJ whole genome shotgun (WGS) entry which is preliminary data.</text>
</comment>
<dbReference type="InterPro" id="IPR010982">
    <property type="entry name" value="Lambda_DNA-bd_dom_sf"/>
</dbReference>
<evidence type="ECO:0000259" key="2">
    <source>
        <dbReference type="PROSITE" id="PS50943"/>
    </source>
</evidence>
<dbReference type="EMBL" id="JBHRYC010000008">
    <property type="protein sequence ID" value="MFC3635974.1"/>
    <property type="molecule type" value="Genomic_DNA"/>
</dbReference>
<keyword evidence="4" id="KW-1185">Reference proteome</keyword>
<dbReference type="Gene3D" id="1.10.260.40">
    <property type="entry name" value="lambda repressor-like DNA-binding domains"/>
    <property type="match status" value="1"/>
</dbReference>